<accession>A0A1A9WL99</accession>
<keyword evidence="1" id="KW-0812">Transmembrane</keyword>
<reference evidence="3" key="1">
    <citation type="submission" date="2014-03" db="EMBL/GenBank/DDBJ databases">
        <authorList>
            <person name="Aksoy S."/>
            <person name="Warren W."/>
            <person name="Wilson R.K."/>
        </authorList>
    </citation>
    <scope>NUCLEOTIDE SEQUENCE [LARGE SCALE GENOMIC DNA]</scope>
    <source>
        <strain evidence="3">IAEA</strain>
    </source>
</reference>
<dbReference type="AlphaFoldDB" id="A0A1A9WL99"/>
<dbReference type="VEuPathDB" id="VectorBase:GBRI023721"/>
<evidence type="ECO:0000256" key="1">
    <source>
        <dbReference type="SAM" id="Phobius"/>
    </source>
</evidence>
<evidence type="ECO:0000313" key="3">
    <source>
        <dbReference type="Proteomes" id="UP000091820"/>
    </source>
</evidence>
<sequence>MNEIKSYLNIINLVLLTWLDWSGCTNLPVLAWLCWHDYISLALLAWLHCPGCIGLAALTSVHQSGFVGLIVAYDLRHLQTHFLIEFEPLYDVLNFFITANWVF</sequence>
<keyword evidence="1" id="KW-1133">Transmembrane helix</keyword>
<protein>
    <submittedName>
        <fullName evidence="2">Uncharacterized protein</fullName>
    </submittedName>
</protein>
<name>A0A1A9WL99_9MUSC</name>
<organism evidence="2 3">
    <name type="scientific">Glossina brevipalpis</name>
    <dbReference type="NCBI Taxonomy" id="37001"/>
    <lineage>
        <taxon>Eukaryota</taxon>
        <taxon>Metazoa</taxon>
        <taxon>Ecdysozoa</taxon>
        <taxon>Arthropoda</taxon>
        <taxon>Hexapoda</taxon>
        <taxon>Insecta</taxon>
        <taxon>Pterygota</taxon>
        <taxon>Neoptera</taxon>
        <taxon>Endopterygota</taxon>
        <taxon>Diptera</taxon>
        <taxon>Brachycera</taxon>
        <taxon>Muscomorpha</taxon>
        <taxon>Hippoboscoidea</taxon>
        <taxon>Glossinidae</taxon>
        <taxon>Glossina</taxon>
    </lineage>
</organism>
<dbReference type="EnsemblMetazoa" id="GBRI023721-RA">
    <property type="protein sequence ID" value="GBRI023721-PA"/>
    <property type="gene ID" value="GBRI023721"/>
</dbReference>
<evidence type="ECO:0000313" key="2">
    <source>
        <dbReference type="EnsemblMetazoa" id="GBRI023721-PA"/>
    </source>
</evidence>
<keyword evidence="1" id="KW-0472">Membrane</keyword>
<keyword evidence="3" id="KW-1185">Reference proteome</keyword>
<dbReference type="Proteomes" id="UP000091820">
    <property type="component" value="Unassembled WGS sequence"/>
</dbReference>
<feature type="transmembrane region" description="Helical" evidence="1">
    <location>
        <begin position="38"/>
        <end position="58"/>
    </location>
</feature>
<feature type="transmembrane region" description="Helical" evidence="1">
    <location>
        <begin position="7"/>
        <end position="32"/>
    </location>
</feature>
<proteinExistence type="predicted"/>
<reference evidence="2" key="2">
    <citation type="submission" date="2020-05" db="UniProtKB">
        <authorList>
            <consortium name="EnsemblMetazoa"/>
        </authorList>
    </citation>
    <scope>IDENTIFICATION</scope>
    <source>
        <strain evidence="2">IAEA</strain>
    </source>
</reference>